<evidence type="ECO:0000256" key="9">
    <source>
        <dbReference type="ARBA" id="ARBA00023276"/>
    </source>
</evidence>
<evidence type="ECO:0000256" key="4">
    <source>
        <dbReference type="ARBA" id="ARBA00022640"/>
    </source>
</evidence>
<evidence type="ECO:0000256" key="7">
    <source>
        <dbReference type="ARBA" id="ARBA00022991"/>
    </source>
</evidence>
<dbReference type="SUPFAM" id="SSF161077">
    <property type="entry name" value="Photosystem II antenna protein-like"/>
    <property type="match status" value="1"/>
</dbReference>
<dbReference type="AlphaFoldDB" id="A0A9Q1GTT0"/>
<evidence type="ECO:0000313" key="11">
    <source>
        <dbReference type="EMBL" id="KAJ8424448.1"/>
    </source>
</evidence>
<dbReference type="Proteomes" id="UP001153076">
    <property type="component" value="Unassembled WGS sequence"/>
</dbReference>
<keyword evidence="3" id="KW-0602">Photosynthesis</keyword>
<proteinExistence type="predicted"/>
<evidence type="ECO:0000256" key="3">
    <source>
        <dbReference type="ARBA" id="ARBA00022531"/>
    </source>
</evidence>
<comment type="caution">
    <text evidence="11">The sequence shown here is derived from an EMBL/GenBank/DDBJ whole genome shotgun (WGS) entry which is preliminary data.</text>
</comment>
<evidence type="ECO:0000256" key="6">
    <source>
        <dbReference type="ARBA" id="ARBA00022989"/>
    </source>
</evidence>
<dbReference type="GO" id="GO:0009523">
    <property type="term" value="C:photosystem II"/>
    <property type="evidence" value="ECO:0007669"/>
    <property type="project" value="UniProtKB-KW"/>
</dbReference>
<keyword evidence="8 10" id="KW-0472">Membrane</keyword>
<dbReference type="OrthoDB" id="375at2759"/>
<dbReference type="InterPro" id="IPR036001">
    <property type="entry name" value="PS_II_antenna-like_sf"/>
</dbReference>
<sequence length="270" mass="30253">MGWLEYYGGDYNRSGYLELRRCGQSAYCVFWRVLFGSYLALGVLGSRKFFVINVQENLPWICLKACMVPEYGCPILGITGKVQPVNPAWGVEGFDPFFSGGVASHHIEAGTLGILAGLFHLSPQRLYKGLRMVNIETVLSSTIAAAFFTAFVVARTMWYGSITTPIKLFGPTRHQWDQGYFQRAESKYSVEQVAVTVEFYGGKLNGVSYSDPTTFGHAFFALLFFFGHIWHRARTLFRDVFADIDPDLDALVEFGAFQKLGDPTARRQGV</sequence>
<keyword evidence="6 10" id="KW-1133">Transmembrane helix</keyword>
<organism evidence="11 12">
    <name type="scientific">Carnegiea gigantea</name>
    <dbReference type="NCBI Taxonomy" id="171969"/>
    <lineage>
        <taxon>Eukaryota</taxon>
        <taxon>Viridiplantae</taxon>
        <taxon>Streptophyta</taxon>
        <taxon>Embryophyta</taxon>
        <taxon>Tracheophyta</taxon>
        <taxon>Spermatophyta</taxon>
        <taxon>Magnoliopsida</taxon>
        <taxon>eudicotyledons</taxon>
        <taxon>Gunneridae</taxon>
        <taxon>Pentapetalae</taxon>
        <taxon>Caryophyllales</taxon>
        <taxon>Cactineae</taxon>
        <taxon>Cactaceae</taxon>
        <taxon>Cactoideae</taxon>
        <taxon>Echinocereeae</taxon>
        <taxon>Carnegiea</taxon>
    </lineage>
</organism>
<dbReference type="Pfam" id="PF00421">
    <property type="entry name" value="PSII"/>
    <property type="match status" value="2"/>
</dbReference>
<protein>
    <recommendedName>
        <fullName evidence="13">Photosystem II CP47 chlorophyll apoprotein</fullName>
    </recommendedName>
</protein>
<evidence type="ECO:0000256" key="1">
    <source>
        <dbReference type="ARBA" id="ARBA00004141"/>
    </source>
</evidence>
<keyword evidence="5 10" id="KW-0812">Transmembrane</keyword>
<keyword evidence="9" id="KW-0604">Photosystem II</keyword>
<dbReference type="GO" id="GO:0009767">
    <property type="term" value="P:photosynthetic electron transport chain"/>
    <property type="evidence" value="ECO:0007669"/>
    <property type="project" value="InterPro"/>
</dbReference>
<keyword evidence="4" id="KW-0934">Plastid</keyword>
<feature type="transmembrane region" description="Helical" evidence="10">
    <location>
        <begin position="138"/>
        <end position="158"/>
    </location>
</feature>
<keyword evidence="2" id="KW-0148">Chlorophyll</keyword>
<feature type="transmembrane region" description="Helical" evidence="10">
    <location>
        <begin position="214"/>
        <end position="231"/>
    </location>
</feature>
<dbReference type="GO" id="GO:0016168">
    <property type="term" value="F:chlorophyll binding"/>
    <property type="evidence" value="ECO:0007669"/>
    <property type="project" value="UniProtKB-KW"/>
</dbReference>
<dbReference type="InterPro" id="IPR000932">
    <property type="entry name" value="PS_antenna-like"/>
</dbReference>
<evidence type="ECO:0000256" key="8">
    <source>
        <dbReference type="ARBA" id="ARBA00023136"/>
    </source>
</evidence>
<dbReference type="EMBL" id="JAKOGI010001677">
    <property type="protein sequence ID" value="KAJ8424448.1"/>
    <property type="molecule type" value="Genomic_DNA"/>
</dbReference>
<accession>A0A9Q1GTT0</accession>
<comment type="subcellular location">
    <subcellularLocation>
        <location evidence="1">Membrane</location>
        <topology evidence="1">Multi-pass membrane protein</topology>
    </subcellularLocation>
</comment>
<keyword evidence="12" id="KW-1185">Reference proteome</keyword>
<dbReference type="Gene3D" id="3.10.680.10">
    <property type="entry name" value="Photosystem II CP47 reaction center protein"/>
    <property type="match status" value="1"/>
</dbReference>
<keyword evidence="7" id="KW-0157">Chromophore</keyword>
<evidence type="ECO:0000256" key="10">
    <source>
        <dbReference type="SAM" id="Phobius"/>
    </source>
</evidence>
<evidence type="ECO:0000313" key="12">
    <source>
        <dbReference type="Proteomes" id="UP001153076"/>
    </source>
</evidence>
<reference evidence="11" key="1">
    <citation type="submission" date="2022-04" db="EMBL/GenBank/DDBJ databases">
        <title>Carnegiea gigantea Genome sequencing and assembly v2.</title>
        <authorList>
            <person name="Copetti D."/>
            <person name="Sanderson M.J."/>
            <person name="Burquez A."/>
            <person name="Wojciechowski M.F."/>
        </authorList>
    </citation>
    <scope>NUCLEOTIDE SEQUENCE</scope>
    <source>
        <strain evidence="11">SGP5-SGP5p</strain>
        <tissue evidence="11">Aerial part</tissue>
    </source>
</reference>
<feature type="transmembrane region" description="Helical" evidence="10">
    <location>
        <begin position="24"/>
        <end position="44"/>
    </location>
</feature>
<name>A0A9Q1GTT0_9CARY</name>
<evidence type="ECO:0000256" key="5">
    <source>
        <dbReference type="ARBA" id="ARBA00022692"/>
    </source>
</evidence>
<gene>
    <name evidence="11" type="ORF">Cgig2_024986</name>
</gene>
<evidence type="ECO:0008006" key="13">
    <source>
        <dbReference type="Google" id="ProtNLM"/>
    </source>
</evidence>
<evidence type="ECO:0000256" key="2">
    <source>
        <dbReference type="ARBA" id="ARBA00022494"/>
    </source>
</evidence>